<reference evidence="2" key="2">
    <citation type="submission" date="2008-07" db="EMBL/GenBank/DDBJ databases">
        <authorList>
            <person name="Genoscope - CEA"/>
        </authorList>
    </citation>
    <scope>NUCLEOTIDE SEQUENCE</scope>
    <source>
        <strain evidence="2">S mat+</strain>
    </source>
</reference>
<feature type="compositionally biased region" description="Acidic residues" evidence="1">
    <location>
        <begin position="371"/>
        <end position="383"/>
    </location>
</feature>
<dbReference type="EMBL" id="FO904942">
    <property type="protein sequence ID" value="CDP32256.1"/>
    <property type="molecule type" value="Genomic_DNA"/>
</dbReference>
<dbReference type="eggNOG" id="ENOG502S1YP">
    <property type="taxonomic scope" value="Eukaryota"/>
</dbReference>
<gene>
    <name evidence="2" type="ORF">PODANS_7_7540</name>
</gene>
<name>B2AWL2_PODAN</name>
<feature type="region of interest" description="Disordered" evidence="1">
    <location>
        <begin position="15"/>
        <end position="45"/>
    </location>
</feature>
<keyword evidence="4" id="KW-1185">Reference proteome</keyword>
<evidence type="ECO:0000256" key="1">
    <source>
        <dbReference type="SAM" id="MobiDB-lite"/>
    </source>
</evidence>
<dbReference type="EMBL" id="CU633900">
    <property type="protein sequence ID" value="CAP68786.1"/>
    <property type="molecule type" value="Genomic_DNA"/>
</dbReference>
<dbReference type="AlphaFoldDB" id="B2AWL2"/>
<dbReference type="InParanoid" id="B2AWL2"/>
<dbReference type="GeneID" id="6192254"/>
<feature type="region of interest" description="Disordered" evidence="1">
    <location>
        <begin position="371"/>
        <end position="414"/>
    </location>
</feature>
<reference evidence="2 4" key="1">
    <citation type="journal article" date="2008" name="Genome Biol.">
        <title>The genome sequence of the model ascomycete fungus Podospora anserina.</title>
        <authorList>
            <person name="Espagne E."/>
            <person name="Lespinet O."/>
            <person name="Malagnac F."/>
            <person name="Da Silva C."/>
            <person name="Jaillon O."/>
            <person name="Porcel B.M."/>
            <person name="Couloux A."/>
            <person name="Aury J.-M."/>
            <person name="Segurens B."/>
            <person name="Poulain J."/>
            <person name="Anthouard V."/>
            <person name="Grossetete S."/>
            <person name="Khalili H."/>
            <person name="Coppin E."/>
            <person name="Dequard-Chablat M."/>
            <person name="Picard M."/>
            <person name="Contamine V."/>
            <person name="Arnaise S."/>
            <person name="Bourdais A."/>
            <person name="Berteaux-Lecellier V."/>
            <person name="Gautheret D."/>
            <person name="de Vries R.P."/>
            <person name="Battaglia E."/>
            <person name="Coutinho P.M."/>
            <person name="Danchin E.G.J."/>
            <person name="Henrissat B."/>
            <person name="El Khoury R."/>
            <person name="Sainsard-Chanet A."/>
            <person name="Boivin A."/>
            <person name="Pinan-Lucarre B."/>
            <person name="Sellem C.H."/>
            <person name="Debuchy R."/>
            <person name="Wincker P."/>
            <person name="Weissenbach J."/>
            <person name="Silar P."/>
        </authorList>
    </citation>
    <scope>NUCLEOTIDE SEQUENCE [LARGE SCALE GENOMIC DNA]</scope>
    <source>
        <strain evidence="4">S / ATCC MYA-4624 / DSM 980 / FGSC 10383</strain>
        <strain evidence="2">S mat+</strain>
    </source>
</reference>
<dbReference type="RefSeq" id="XP_001908113.1">
    <property type="nucleotide sequence ID" value="XM_001908078.1"/>
</dbReference>
<dbReference type="Proteomes" id="UP000001197">
    <property type="component" value="Chromosome 7"/>
</dbReference>
<accession>B2AWL2</accession>
<dbReference type="HOGENOM" id="CLU_014331_1_0_1"/>
<organism evidence="2">
    <name type="scientific">Podospora anserina (strain S / ATCC MYA-4624 / DSM 980 / FGSC 10383)</name>
    <name type="common">Pleurage anserina</name>
    <dbReference type="NCBI Taxonomy" id="515849"/>
    <lineage>
        <taxon>Eukaryota</taxon>
        <taxon>Fungi</taxon>
        <taxon>Dikarya</taxon>
        <taxon>Ascomycota</taxon>
        <taxon>Pezizomycotina</taxon>
        <taxon>Sordariomycetes</taxon>
        <taxon>Sordariomycetidae</taxon>
        <taxon>Sordariales</taxon>
        <taxon>Podosporaceae</taxon>
        <taxon>Podospora</taxon>
        <taxon>Podospora anserina</taxon>
    </lineage>
</organism>
<dbReference type="KEGG" id="pan:PODANSg5148"/>
<protein>
    <submittedName>
        <fullName evidence="2">Podospora anserina S mat+ genomic DNA chromosome 7, supercontig 1</fullName>
    </submittedName>
</protein>
<sequence length="611" mass="67463">MASLSSTSPLITLGTTISTPSSHHTARTDGDSVGDTSALTSVDDFDDDYDQLLPPPYRDAAQLPFMIKNQLQIHLEEKMCMSFAPLFYPETLNMLHALLSNCASFSPPSKEQGSQPPQTVYVPPPHQLAFISSLAIHPRFTSAPPDVETTTPPVRDGAAALSYLRGLLSIVGPINANFRQAFEFKPPPSSSHARRSRRGDVFGDWSTSGMSGADSDASSSDVMTGTFAREGVIWHRASDFWSVLGWSFWCAAFVPGRWKYWKPWLEFVVTVLEQDWDDRLAMDEKTTTAGDEPYPNLKGSLLVAYLEDITKARKTVQKEVMKALTFALEAGDRKVYGEVFTNEELVGPRTIKRKRADTTLDLENGCFGDYDDDDSDLENEGDSQELPCSSARSAPGVQKRTKKAMESDAGPRPAAFRLPDGVAETIPFRLRIFRLLSAAAHYLRDVSFPTSELYQSFSYKVRTSPLPVFELFLKAHNDLPDFDKESLYRNVLDGLLPPNGLPDPDRVDRDTNSGDGISEVMMQKCLPFPAGRITAEDNAKLSIVLENMLWGLYLARDITDAAGLGKAIETGIKARDAKIKGRGRAGGVDRLGREMLARSSNNLRVFARILG</sequence>
<dbReference type="VEuPathDB" id="FungiDB:PODANS_7_7540"/>
<proteinExistence type="predicted"/>
<reference evidence="4" key="3">
    <citation type="journal article" date="2014" name="Genetics">
        <title>Maintaining two mating types: Structure of the mating type locus and its role in heterokaryosis in Podospora anserina.</title>
        <authorList>
            <person name="Grognet P."/>
            <person name="Bidard F."/>
            <person name="Kuchly C."/>
            <person name="Tong L.C.H."/>
            <person name="Coppin E."/>
            <person name="Benkhali J.A."/>
            <person name="Couloux A."/>
            <person name="Wincker P."/>
            <person name="Debuchy R."/>
            <person name="Silar P."/>
        </authorList>
    </citation>
    <scope>GENOME REANNOTATION</scope>
    <source>
        <strain evidence="4">S / ATCC MYA-4624 / DSM 980 / FGSC 10383</strain>
    </source>
</reference>
<evidence type="ECO:0000313" key="3">
    <source>
        <dbReference type="EMBL" id="CDP32256.1"/>
    </source>
</evidence>
<evidence type="ECO:0000313" key="2">
    <source>
        <dbReference type="EMBL" id="CAP68786.1"/>
    </source>
</evidence>
<evidence type="ECO:0000313" key="4">
    <source>
        <dbReference type="Proteomes" id="UP000001197"/>
    </source>
</evidence>
<reference evidence="3" key="4">
    <citation type="submission" date="2014-09" db="EMBL/GenBank/DDBJ databases">
        <title>Maintaining two mating types: Structure of the mating type locus and its role in heterokaryosis in Podospora anserina.</title>
        <authorList>
            <person name="Grognet P."/>
            <person name="Bidard F."/>
            <person name="Kuchly C."/>
            <person name="Chan Ho Tong L."/>
            <person name="Coppin E."/>
            <person name="Ait Benkhali J."/>
            <person name="Couloux A."/>
            <person name="Wincker P."/>
            <person name="Debuchy R."/>
            <person name="Silar P."/>
        </authorList>
    </citation>
    <scope>NUCLEOTIDE SEQUENCE</scope>
</reference>
<dbReference type="OrthoDB" id="5411773at2759"/>